<accession>A0A0C2YAF4</accession>
<evidence type="ECO:0000256" key="2">
    <source>
        <dbReference type="ARBA" id="ARBA00022679"/>
    </source>
</evidence>
<dbReference type="GO" id="GO:0046917">
    <property type="term" value="F:triphosphoribosyl-dephospho-CoA synthase activity"/>
    <property type="evidence" value="ECO:0007669"/>
    <property type="project" value="UniProtKB-UniRule"/>
</dbReference>
<name>A0A0C2YAF4_PARME</name>
<dbReference type="Pfam" id="PF01874">
    <property type="entry name" value="CitG"/>
    <property type="match status" value="1"/>
</dbReference>
<comment type="similarity">
    <text evidence="5">Belongs to the CitG/MdcB family.</text>
</comment>
<sequence>MAALHAELALYPKPGLVSPMDSGAHSDMDATTFLRSLFALRHYFVAIAAAGEAGMPFEALRQLGVAAERRMLAATGGINTHRGAIFCLGLLAAAAGWRQRRGLILTGDSLAETVVTLWGDGIAASGSQSPDSNGSRATRRYGARSARDEALEGFPTLMGVAVPELEIAQARLGCPERARLQALFAVMADLEDTNLLHRGGPEGLRFVQTEARRFLDHGGVFTPHWRTFALGLHRACIARNLSPGGAADTLAAACFVQSLRS</sequence>
<dbReference type="Gene3D" id="1.10.4200.10">
    <property type="entry name" value="Triphosphoribosyl-dephospho-CoA protein"/>
    <property type="match status" value="2"/>
</dbReference>
<keyword evidence="2 5" id="KW-0808">Transferase</keyword>
<dbReference type="PANTHER" id="PTHR30201">
    <property type="entry name" value="TRIPHOSPHORIBOSYL-DEPHOSPHO-COA SYNTHASE"/>
    <property type="match status" value="1"/>
</dbReference>
<dbReference type="STRING" id="272627.CCC_01580"/>
<evidence type="ECO:0000256" key="4">
    <source>
        <dbReference type="ARBA" id="ARBA00022840"/>
    </source>
</evidence>
<dbReference type="EC" id="2.4.2.52" evidence="5"/>
<dbReference type="AlphaFoldDB" id="A0A0C2YAF4"/>
<dbReference type="NCBIfam" id="TIGR03132">
    <property type="entry name" value="malonate_mdcB"/>
    <property type="match status" value="1"/>
</dbReference>
<comment type="function">
    <text evidence="5">Involved in the formation of 2-(5''-phosphoribosyl)-3'-dephosphocoenzyme-A, the prosthetic group of the acyl-carrier protein of the malonate decarboxylase.</text>
</comment>
<dbReference type="PANTHER" id="PTHR30201:SF2">
    <property type="entry name" value="2-(5''-TRIPHOSPHORIBOSYL)-3'-DEPHOSPHOCOENZYME-A SYNTHASE"/>
    <property type="match status" value="1"/>
</dbReference>
<proteinExistence type="inferred from homology"/>
<comment type="catalytic activity">
    <reaction evidence="1 5">
        <text>3'-dephospho-CoA + ATP = 2'-(5''-triphospho-alpha-D-ribosyl)-3'-dephospho-CoA + adenine</text>
        <dbReference type="Rhea" id="RHEA:15117"/>
        <dbReference type="ChEBI" id="CHEBI:16708"/>
        <dbReference type="ChEBI" id="CHEBI:30616"/>
        <dbReference type="ChEBI" id="CHEBI:57328"/>
        <dbReference type="ChEBI" id="CHEBI:61378"/>
        <dbReference type="EC" id="2.4.2.52"/>
    </reaction>
</comment>
<evidence type="ECO:0000313" key="7">
    <source>
        <dbReference type="Proteomes" id="UP000031971"/>
    </source>
</evidence>
<evidence type="ECO:0000256" key="1">
    <source>
        <dbReference type="ARBA" id="ARBA00001210"/>
    </source>
</evidence>
<dbReference type="HAMAP" id="MF_01883">
    <property type="entry name" value="MdcB"/>
    <property type="match status" value="1"/>
</dbReference>
<dbReference type="EMBL" id="JXSL01000035">
    <property type="protein sequence ID" value="KIL96714.1"/>
    <property type="molecule type" value="Genomic_DNA"/>
</dbReference>
<comment type="caution">
    <text evidence="6">The sequence shown here is derived from an EMBL/GenBank/DDBJ whole genome shotgun (WGS) entry which is preliminary data.</text>
</comment>
<organism evidence="6 7">
    <name type="scientific">Paramagnetospirillum magnetotacticum MS-1</name>
    <dbReference type="NCBI Taxonomy" id="272627"/>
    <lineage>
        <taxon>Bacteria</taxon>
        <taxon>Pseudomonadati</taxon>
        <taxon>Pseudomonadota</taxon>
        <taxon>Alphaproteobacteria</taxon>
        <taxon>Rhodospirillales</taxon>
        <taxon>Magnetospirillaceae</taxon>
        <taxon>Paramagnetospirillum</taxon>
    </lineage>
</organism>
<evidence type="ECO:0000313" key="6">
    <source>
        <dbReference type="EMBL" id="KIL96714.1"/>
    </source>
</evidence>
<evidence type="ECO:0000256" key="5">
    <source>
        <dbReference type="HAMAP-Rule" id="MF_01883"/>
    </source>
</evidence>
<dbReference type="Proteomes" id="UP000031971">
    <property type="component" value="Unassembled WGS sequence"/>
</dbReference>
<keyword evidence="7" id="KW-1185">Reference proteome</keyword>
<dbReference type="InterPro" id="IPR017555">
    <property type="entry name" value="TriPribosyl-deP-CoA_syn"/>
</dbReference>
<evidence type="ECO:0000256" key="3">
    <source>
        <dbReference type="ARBA" id="ARBA00022741"/>
    </source>
</evidence>
<keyword evidence="4 5" id="KW-0067">ATP-binding</keyword>
<dbReference type="GO" id="GO:0051191">
    <property type="term" value="P:prosthetic group biosynthetic process"/>
    <property type="evidence" value="ECO:0007669"/>
    <property type="project" value="TreeGrafter"/>
</dbReference>
<gene>
    <name evidence="5" type="primary">mdcB</name>
    <name evidence="6" type="ORF">CCC_01580</name>
</gene>
<reference evidence="6 7" key="1">
    <citation type="submission" date="2015-01" db="EMBL/GenBank/DDBJ databases">
        <title>Genome Sequence of Magnetospirillum magnetotacticum Strain MS-1.</title>
        <authorList>
            <person name="Marinov G.K."/>
            <person name="Smalley M.D."/>
            <person name="DeSalvo G."/>
        </authorList>
    </citation>
    <scope>NUCLEOTIDE SEQUENCE [LARGE SCALE GENOMIC DNA]</scope>
    <source>
        <strain evidence="6 7">MS-1</strain>
    </source>
</reference>
<keyword evidence="3 5" id="KW-0547">Nucleotide-binding</keyword>
<dbReference type="GO" id="GO:0005524">
    <property type="term" value="F:ATP binding"/>
    <property type="evidence" value="ECO:0007669"/>
    <property type="project" value="UniProtKB-KW"/>
</dbReference>
<protein>
    <recommendedName>
        <fullName evidence="5">Probable 2-(5''-triphosphoribosyl)-3'-dephosphocoenzyme-A synthase</fullName>
        <shortName evidence="5">2-(5''-triphosphoribosyl)-3'-dephospho-CoA synthase</shortName>
        <ecNumber evidence="5">2.4.2.52</ecNumber>
    </recommendedName>
</protein>
<dbReference type="InterPro" id="IPR002736">
    <property type="entry name" value="CitG"/>
</dbReference>